<keyword evidence="1" id="KW-0472">Membrane</keyword>
<accession>A0A7K0CEP8</accession>
<feature type="transmembrane region" description="Helical" evidence="1">
    <location>
        <begin position="20"/>
        <end position="41"/>
    </location>
</feature>
<name>A0A7K0CEP8_9ACTN</name>
<sequence length="148" mass="15580">MDTEPPALPVTFRPSRTRAVLLTAGTACCLMISGVSFLLPLAPGQRASFVFTGLLILGVLALLSRPHVSADEDGVTVTNLTRRRRLAWAEILGVHLRTGDPWVTLDLADGTSMAAMGIQPGIAREAALRDARALHALVASRGSGRADG</sequence>
<dbReference type="OrthoDB" id="3824918at2"/>
<reference evidence="3 4" key="1">
    <citation type="submission" date="2019-10" db="EMBL/GenBank/DDBJ databases">
        <title>Streptomyces smaragdinus sp. nov. and Streptomyces fabii sp. nov., isolated from the gut of fungus growing-termite Macrotermes natalensis.</title>
        <authorList>
            <person name="Schwitalla J."/>
            <person name="Benndorf R."/>
            <person name="Martin K."/>
            <person name="De Beer W."/>
            <person name="Kaster A.-K."/>
            <person name="Vollmers J."/>
            <person name="Poulsen M."/>
            <person name="Beemelmanns C."/>
        </authorList>
    </citation>
    <scope>NUCLEOTIDE SEQUENCE [LARGE SCALE GENOMIC DNA]</scope>
    <source>
        <strain evidence="3 4">RB5</strain>
    </source>
</reference>
<organism evidence="3 4">
    <name type="scientific">Streptomyces smaragdinus</name>
    <dbReference type="NCBI Taxonomy" id="2585196"/>
    <lineage>
        <taxon>Bacteria</taxon>
        <taxon>Bacillati</taxon>
        <taxon>Actinomycetota</taxon>
        <taxon>Actinomycetes</taxon>
        <taxon>Kitasatosporales</taxon>
        <taxon>Streptomycetaceae</taxon>
        <taxon>Streptomyces</taxon>
    </lineage>
</organism>
<keyword evidence="1" id="KW-0812">Transmembrane</keyword>
<dbReference type="Pfam" id="PF10756">
    <property type="entry name" value="bPH_6"/>
    <property type="match status" value="1"/>
</dbReference>
<dbReference type="InterPro" id="IPR019692">
    <property type="entry name" value="CFP-6_PH"/>
</dbReference>
<keyword evidence="1" id="KW-1133">Transmembrane helix</keyword>
<dbReference type="Proteomes" id="UP000466345">
    <property type="component" value="Unassembled WGS sequence"/>
</dbReference>
<protein>
    <recommendedName>
        <fullName evidence="2">Low molecular weight protein antigen 6 PH domain-containing protein</fullName>
    </recommendedName>
</protein>
<evidence type="ECO:0000259" key="2">
    <source>
        <dbReference type="Pfam" id="PF10756"/>
    </source>
</evidence>
<evidence type="ECO:0000256" key="1">
    <source>
        <dbReference type="SAM" id="Phobius"/>
    </source>
</evidence>
<evidence type="ECO:0000313" key="4">
    <source>
        <dbReference type="Proteomes" id="UP000466345"/>
    </source>
</evidence>
<dbReference type="RefSeq" id="WP_153451112.1">
    <property type="nucleotide sequence ID" value="NZ_WEGJ01000004.1"/>
</dbReference>
<feature type="transmembrane region" description="Helical" evidence="1">
    <location>
        <begin position="47"/>
        <end position="63"/>
    </location>
</feature>
<comment type="caution">
    <text evidence="3">The sequence shown here is derived from an EMBL/GenBank/DDBJ whole genome shotgun (WGS) entry which is preliminary data.</text>
</comment>
<dbReference type="EMBL" id="WEGJ01000004">
    <property type="protein sequence ID" value="MQY11856.1"/>
    <property type="molecule type" value="Genomic_DNA"/>
</dbReference>
<proteinExistence type="predicted"/>
<evidence type="ECO:0000313" key="3">
    <source>
        <dbReference type="EMBL" id="MQY11856.1"/>
    </source>
</evidence>
<keyword evidence="4" id="KW-1185">Reference proteome</keyword>
<dbReference type="AlphaFoldDB" id="A0A7K0CEP8"/>
<gene>
    <name evidence="3" type="ORF">SRB5_19750</name>
</gene>
<feature type="domain" description="Low molecular weight protein antigen 6 PH" evidence="2">
    <location>
        <begin position="65"/>
        <end position="135"/>
    </location>
</feature>